<dbReference type="EMBL" id="ABDF02000090">
    <property type="protein sequence ID" value="EHK16439.1"/>
    <property type="molecule type" value="Genomic_DNA"/>
</dbReference>
<protein>
    <submittedName>
        <fullName evidence="2">Uncharacterized protein</fullName>
    </submittedName>
</protein>
<reference evidence="2 3" key="1">
    <citation type="journal article" date="2011" name="Genome Biol.">
        <title>Comparative genome sequence analysis underscores mycoparasitism as the ancestral life style of Trichoderma.</title>
        <authorList>
            <person name="Kubicek C.P."/>
            <person name="Herrera-Estrella A."/>
            <person name="Seidl-Seiboth V."/>
            <person name="Martinez D.A."/>
            <person name="Druzhinina I.S."/>
            <person name="Thon M."/>
            <person name="Zeilinger S."/>
            <person name="Casas-Flores S."/>
            <person name="Horwitz B.A."/>
            <person name="Mukherjee P.K."/>
            <person name="Mukherjee M."/>
            <person name="Kredics L."/>
            <person name="Alcaraz L.D."/>
            <person name="Aerts A."/>
            <person name="Antal Z."/>
            <person name="Atanasova L."/>
            <person name="Cervantes-Badillo M.G."/>
            <person name="Challacombe J."/>
            <person name="Chertkov O."/>
            <person name="McCluskey K."/>
            <person name="Coulpier F."/>
            <person name="Deshpande N."/>
            <person name="von Doehren H."/>
            <person name="Ebbole D.J."/>
            <person name="Esquivel-Naranjo E.U."/>
            <person name="Fekete E."/>
            <person name="Flipphi M."/>
            <person name="Glaser F."/>
            <person name="Gomez-Rodriguez E.Y."/>
            <person name="Gruber S."/>
            <person name="Han C."/>
            <person name="Henrissat B."/>
            <person name="Hermosa R."/>
            <person name="Hernandez-Onate M."/>
            <person name="Karaffa L."/>
            <person name="Kosti I."/>
            <person name="Le Crom S."/>
            <person name="Lindquist E."/>
            <person name="Lucas S."/>
            <person name="Luebeck M."/>
            <person name="Luebeck P.S."/>
            <person name="Margeot A."/>
            <person name="Metz B."/>
            <person name="Misra M."/>
            <person name="Nevalainen H."/>
            <person name="Omann M."/>
            <person name="Packer N."/>
            <person name="Perrone G."/>
            <person name="Uresti-Rivera E.E."/>
            <person name="Salamov A."/>
            <person name="Schmoll M."/>
            <person name="Seiboth B."/>
            <person name="Shapiro H."/>
            <person name="Sukno S."/>
            <person name="Tamayo-Ramos J.A."/>
            <person name="Tisch D."/>
            <person name="Wiest A."/>
            <person name="Wilkinson H.H."/>
            <person name="Zhang M."/>
            <person name="Coutinho P.M."/>
            <person name="Kenerley C.M."/>
            <person name="Monte E."/>
            <person name="Baker S.E."/>
            <person name="Grigoriev I.V."/>
        </authorList>
    </citation>
    <scope>NUCLEOTIDE SEQUENCE [LARGE SCALE GENOMIC DNA]</scope>
    <source>
        <strain evidence="3">Gv29-8 / FGSC 10586</strain>
    </source>
</reference>
<evidence type="ECO:0000256" key="1">
    <source>
        <dbReference type="SAM" id="MobiDB-lite"/>
    </source>
</evidence>
<evidence type="ECO:0000313" key="2">
    <source>
        <dbReference type="EMBL" id="EHK16439.1"/>
    </source>
</evidence>
<name>G9N917_HYPVG</name>
<organism evidence="2 3">
    <name type="scientific">Hypocrea virens (strain Gv29-8 / FGSC 10586)</name>
    <name type="common">Gliocladium virens</name>
    <name type="synonym">Trichoderma virens</name>
    <dbReference type="NCBI Taxonomy" id="413071"/>
    <lineage>
        <taxon>Eukaryota</taxon>
        <taxon>Fungi</taxon>
        <taxon>Dikarya</taxon>
        <taxon>Ascomycota</taxon>
        <taxon>Pezizomycotina</taxon>
        <taxon>Sordariomycetes</taxon>
        <taxon>Hypocreomycetidae</taxon>
        <taxon>Hypocreales</taxon>
        <taxon>Hypocreaceae</taxon>
        <taxon>Trichoderma</taxon>
    </lineage>
</organism>
<dbReference type="RefSeq" id="XP_013950647.1">
    <property type="nucleotide sequence ID" value="XM_014095172.1"/>
</dbReference>
<proteinExistence type="predicted"/>
<dbReference type="VEuPathDB" id="FungiDB:TRIVIDRAFT_65788"/>
<keyword evidence="3" id="KW-1185">Reference proteome</keyword>
<evidence type="ECO:0000313" key="3">
    <source>
        <dbReference type="Proteomes" id="UP000007115"/>
    </source>
</evidence>
<dbReference type="Proteomes" id="UP000007115">
    <property type="component" value="Unassembled WGS sequence"/>
</dbReference>
<dbReference type="HOGENOM" id="CLU_1272461_0_0_1"/>
<sequence length="217" mass="23701">MANEPPCLAVVENPAWKVASSTHLMRQRVGDKIGLHSRHGSREVSILAVLPSRQGLVLLVPAVAPGPTSTGDISGFPLALCLVHLHFAFHPPHTPAWWYAYYVQYSVQSKRGGFGTCAYENGVPSVGIATTNEHLCRSMARQLSQVFAKQTPNRPRLPPLCSQSSPVSVLYRSRLYLVAGFDTAQVPRVQVLLHRPATPVNQNKEPPPPPFSNITSL</sequence>
<accession>G9N917</accession>
<gene>
    <name evidence="2" type="ORF">TRIVIDRAFT_65788</name>
</gene>
<dbReference type="GeneID" id="25796759"/>
<feature type="region of interest" description="Disordered" evidence="1">
    <location>
        <begin position="197"/>
        <end position="217"/>
    </location>
</feature>
<comment type="caution">
    <text evidence="2">The sequence shown here is derived from an EMBL/GenBank/DDBJ whole genome shotgun (WGS) entry which is preliminary data.</text>
</comment>
<dbReference type="InParanoid" id="G9N917"/>
<dbReference type="AlphaFoldDB" id="G9N917"/>